<gene>
    <name evidence="1" type="ordered locus">Aflv_1988</name>
</gene>
<sequence length="26" mass="3008">MTRKISYAIDAIIIQKTVRGVNKKIF</sequence>
<name>B7GLC1_ANOFW</name>
<accession>B7GLC1</accession>
<dbReference type="EMBL" id="CP000922">
    <property type="protein sequence ID" value="ACJ34347.1"/>
    <property type="molecule type" value="Genomic_DNA"/>
</dbReference>
<dbReference type="AlphaFoldDB" id="B7GLC1"/>
<protein>
    <submittedName>
        <fullName evidence="1">Uncharacterized protein</fullName>
    </submittedName>
</protein>
<dbReference type="STRING" id="491915.Aflv_1988"/>
<dbReference type="Proteomes" id="UP000000742">
    <property type="component" value="Chromosome"/>
</dbReference>
<dbReference type="KEGG" id="afl:Aflv_1988"/>
<proteinExistence type="predicted"/>
<evidence type="ECO:0000313" key="1">
    <source>
        <dbReference type="EMBL" id="ACJ34347.1"/>
    </source>
</evidence>
<reference evidence="1 2" key="1">
    <citation type="journal article" date="2008" name="Genome Biol.">
        <title>Encapsulated in silica: genome, proteome and physiology of the thermophilic bacterium Anoxybacillus flavithermus WK1.</title>
        <authorList>
            <person name="Saw J.H."/>
            <person name="Mountain B.W."/>
            <person name="Feng L."/>
            <person name="Omelchenko M.V."/>
            <person name="Hou S."/>
            <person name="Saito J.A."/>
            <person name="Stott M.B."/>
            <person name="Li D."/>
            <person name="Zhao G."/>
            <person name="Wu J."/>
            <person name="Galperin M.Y."/>
            <person name="Koonin E.V."/>
            <person name="Makarova K.S."/>
            <person name="Wolf Y.I."/>
            <person name="Rigden D.J."/>
            <person name="Dunfield P.F."/>
            <person name="Wang L."/>
            <person name="Alam M."/>
        </authorList>
    </citation>
    <scope>NUCLEOTIDE SEQUENCE [LARGE SCALE GENOMIC DNA]</scope>
    <source>
        <strain evidence="2">DSM 21510 / WK1</strain>
    </source>
</reference>
<evidence type="ECO:0000313" key="2">
    <source>
        <dbReference type="Proteomes" id="UP000000742"/>
    </source>
</evidence>
<dbReference type="HOGENOM" id="CLU_3416548_0_0_9"/>
<organism evidence="1 2">
    <name type="scientific">Anoxybacillus flavithermus (strain DSM 21510 / WK1)</name>
    <dbReference type="NCBI Taxonomy" id="491915"/>
    <lineage>
        <taxon>Bacteria</taxon>
        <taxon>Bacillati</taxon>
        <taxon>Bacillota</taxon>
        <taxon>Bacilli</taxon>
        <taxon>Bacillales</taxon>
        <taxon>Anoxybacillaceae</taxon>
        <taxon>Anoxybacillus</taxon>
    </lineage>
</organism>